<feature type="compositionally biased region" description="Acidic residues" evidence="1">
    <location>
        <begin position="138"/>
        <end position="149"/>
    </location>
</feature>
<evidence type="ECO:0000313" key="3">
    <source>
        <dbReference type="Proteomes" id="UP000635477"/>
    </source>
</evidence>
<evidence type="ECO:0000256" key="1">
    <source>
        <dbReference type="SAM" id="MobiDB-lite"/>
    </source>
</evidence>
<gene>
    <name evidence="2" type="ORF">FZEAL_3848</name>
</gene>
<reference evidence="2" key="2">
    <citation type="submission" date="2020-05" db="EMBL/GenBank/DDBJ databases">
        <authorList>
            <person name="Kim H.-S."/>
            <person name="Proctor R.H."/>
            <person name="Brown D.W."/>
        </authorList>
    </citation>
    <scope>NUCLEOTIDE SEQUENCE</scope>
    <source>
        <strain evidence="2">NRRL 22465</strain>
    </source>
</reference>
<accession>A0A8H4XM59</accession>
<dbReference type="Proteomes" id="UP000635477">
    <property type="component" value="Unassembled WGS sequence"/>
</dbReference>
<comment type="caution">
    <text evidence="2">The sequence shown here is derived from an EMBL/GenBank/DDBJ whole genome shotgun (WGS) entry which is preliminary data.</text>
</comment>
<evidence type="ECO:0000313" key="2">
    <source>
        <dbReference type="EMBL" id="KAF4980067.1"/>
    </source>
</evidence>
<proteinExistence type="predicted"/>
<feature type="region of interest" description="Disordered" evidence="1">
    <location>
        <begin position="130"/>
        <end position="150"/>
    </location>
</feature>
<sequence>MEGPEFQEKVKGWHLEKPELDHRYTLNRLCYECISVFNTLLPAPATRHGLTGISLVILDLSRSSTILWSDSHGITKGAFDDIIAQSKILRQVFRLFISITNTLSHRFIPALKLSDSVESDQLQGSIQQASNQFHQDQDDANTYESDSDESTLPVGCDLGNILDDLGLNSKYLLKLDSLIRAPPLDVKLNHKDQNAVCHANDRNPFLSFLCDRFPQASDQLTERLAPLPAEAKRGIPFECLACGRKVLHAHNPGWKYVGSLI</sequence>
<reference evidence="2" key="1">
    <citation type="journal article" date="2020" name="BMC Genomics">
        <title>Correction to: Identification and distribution of gene clusters required for synthesis of sphingolipid metabolism inhibitors in diverse species of the filamentous fungus Fusarium.</title>
        <authorList>
            <person name="Kim H.S."/>
            <person name="Lohmar J.M."/>
            <person name="Busman M."/>
            <person name="Brown D.W."/>
            <person name="Naumann T.A."/>
            <person name="Divon H.H."/>
            <person name="Lysoe E."/>
            <person name="Uhlig S."/>
            <person name="Proctor R.H."/>
        </authorList>
    </citation>
    <scope>NUCLEOTIDE SEQUENCE</scope>
    <source>
        <strain evidence="2">NRRL 22465</strain>
    </source>
</reference>
<dbReference type="OrthoDB" id="20872at2759"/>
<organism evidence="2 3">
    <name type="scientific">Fusarium zealandicum</name>
    <dbReference type="NCBI Taxonomy" id="1053134"/>
    <lineage>
        <taxon>Eukaryota</taxon>
        <taxon>Fungi</taxon>
        <taxon>Dikarya</taxon>
        <taxon>Ascomycota</taxon>
        <taxon>Pezizomycotina</taxon>
        <taxon>Sordariomycetes</taxon>
        <taxon>Hypocreomycetidae</taxon>
        <taxon>Hypocreales</taxon>
        <taxon>Nectriaceae</taxon>
        <taxon>Fusarium</taxon>
        <taxon>Fusarium staphyleae species complex</taxon>
    </lineage>
</organism>
<dbReference type="AlphaFoldDB" id="A0A8H4XM59"/>
<keyword evidence="3" id="KW-1185">Reference proteome</keyword>
<dbReference type="EMBL" id="JABEYC010000259">
    <property type="protein sequence ID" value="KAF4980067.1"/>
    <property type="molecule type" value="Genomic_DNA"/>
</dbReference>
<protein>
    <submittedName>
        <fullName evidence="2">Uncharacterized protein</fullName>
    </submittedName>
</protein>
<name>A0A8H4XM59_9HYPO</name>